<keyword evidence="1 8" id="KW-0444">Lipid biosynthesis</keyword>
<evidence type="ECO:0000313" key="10">
    <source>
        <dbReference type="EMBL" id="BCY25947.1"/>
    </source>
</evidence>
<dbReference type="InterPro" id="IPR037143">
    <property type="entry name" value="4-PPantetheinyl_Trfase_dom_sf"/>
</dbReference>
<keyword evidence="3 8" id="KW-0479">Metal-binding</keyword>
<keyword evidence="5 8" id="KW-0460">Magnesium</keyword>
<dbReference type="NCBIfam" id="NF000832">
    <property type="entry name" value="PRK00070.3-2"/>
    <property type="match status" value="1"/>
</dbReference>
<protein>
    <recommendedName>
        <fullName evidence="8">Holo-[acyl-carrier-protein] synthase</fullName>
        <shortName evidence="8">Holo-ACP synthase</shortName>
        <ecNumber evidence="8">2.7.8.7</ecNumber>
    </recommendedName>
    <alternativeName>
        <fullName evidence="8">4'-phosphopantetheinyl transferase AcpS</fullName>
    </alternativeName>
</protein>
<evidence type="ECO:0000256" key="6">
    <source>
        <dbReference type="ARBA" id="ARBA00023098"/>
    </source>
</evidence>
<dbReference type="GO" id="GO:0000287">
    <property type="term" value="F:magnesium ion binding"/>
    <property type="evidence" value="ECO:0007669"/>
    <property type="project" value="UniProtKB-UniRule"/>
</dbReference>
<evidence type="ECO:0000256" key="3">
    <source>
        <dbReference type="ARBA" id="ARBA00022723"/>
    </source>
</evidence>
<dbReference type="Gene3D" id="3.90.470.20">
    <property type="entry name" value="4'-phosphopantetheinyl transferase domain"/>
    <property type="match status" value="1"/>
</dbReference>
<dbReference type="NCBIfam" id="TIGR00556">
    <property type="entry name" value="pantethn_trn"/>
    <property type="match status" value="1"/>
</dbReference>
<sequence length="136" mass="14445">MSVSDGRCRVFGADRTFSLDPMIIGIGVDVCDISRWEAAARRHPGMVRKVLTSAEAAMPARSQAARFAAKEALCKALSGGEGLSWQDCEVVTDGSGVRFELRGSLARRAEGLGVRRLHLSLTHDAGVAVAMVVCEG</sequence>
<reference evidence="10" key="1">
    <citation type="submission" date="2021-06" db="EMBL/GenBank/DDBJ databases">
        <title>Genome sequence of Cutibacterium modestum strain KB17-24694.</title>
        <authorList>
            <person name="Dekio I."/>
            <person name="Asahina A."/>
            <person name="Nishida M."/>
        </authorList>
    </citation>
    <scope>NUCLEOTIDE SEQUENCE</scope>
    <source>
        <strain evidence="10">KB17-24694</strain>
    </source>
</reference>
<evidence type="ECO:0000256" key="8">
    <source>
        <dbReference type="HAMAP-Rule" id="MF_00101"/>
    </source>
</evidence>
<organism evidence="10 11">
    <name type="scientific">Cutibacterium modestum</name>
    <dbReference type="NCBI Taxonomy" id="2559073"/>
    <lineage>
        <taxon>Bacteria</taxon>
        <taxon>Bacillati</taxon>
        <taxon>Actinomycetota</taxon>
        <taxon>Actinomycetes</taxon>
        <taxon>Propionibacteriales</taxon>
        <taxon>Propionibacteriaceae</taxon>
        <taxon>Cutibacterium</taxon>
    </lineage>
</organism>
<evidence type="ECO:0000256" key="7">
    <source>
        <dbReference type="ARBA" id="ARBA00023160"/>
    </source>
</evidence>
<comment type="subcellular location">
    <subcellularLocation>
        <location evidence="8">Cytoplasm</location>
    </subcellularLocation>
</comment>
<dbReference type="Pfam" id="PF01648">
    <property type="entry name" value="ACPS"/>
    <property type="match status" value="1"/>
</dbReference>
<evidence type="ECO:0000256" key="2">
    <source>
        <dbReference type="ARBA" id="ARBA00022679"/>
    </source>
</evidence>
<comment type="function">
    <text evidence="8">Transfers the 4'-phosphopantetheine moiety from coenzyme A to a Ser of acyl-carrier-protein.</text>
</comment>
<dbReference type="GO" id="GO:0008897">
    <property type="term" value="F:holo-[acyl-carrier-protein] synthase activity"/>
    <property type="evidence" value="ECO:0007669"/>
    <property type="project" value="UniProtKB-UniRule"/>
</dbReference>
<keyword evidence="8" id="KW-0963">Cytoplasm</keyword>
<keyword evidence="4 8" id="KW-0276">Fatty acid metabolism</keyword>
<keyword evidence="2 8" id="KW-0808">Transferase</keyword>
<gene>
    <name evidence="8 10" type="primary">acpS</name>
    <name evidence="10" type="ORF">KB1_19370</name>
</gene>
<evidence type="ECO:0000259" key="9">
    <source>
        <dbReference type="Pfam" id="PF01648"/>
    </source>
</evidence>
<dbReference type="EMBL" id="AP024747">
    <property type="protein sequence ID" value="BCY25947.1"/>
    <property type="molecule type" value="Genomic_DNA"/>
</dbReference>
<dbReference type="HAMAP" id="MF_00101">
    <property type="entry name" value="AcpS"/>
    <property type="match status" value="1"/>
</dbReference>
<dbReference type="Proteomes" id="UP000825072">
    <property type="component" value="Chromosome 1"/>
</dbReference>
<comment type="catalytic activity">
    <reaction evidence="8">
        <text>apo-[ACP] + CoA = holo-[ACP] + adenosine 3',5'-bisphosphate + H(+)</text>
        <dbReference type="Rhea" id="RHEA:12068"/>
        <dbReference type="Rhea" id="RHEA-COMP:9685"/>
        <dbReference type="Rhea" id="RHEA-COMP:9690"/>
        <dbReference type="ChEBI" id="CHEBI:15378"/>
        <dbReference type="ChEBI" id="CHEBI:29999"/>
        <dbReference type="ChEBI" id="CHEBI:57287"/>
        <dbReference type="ChEBI" id="CHEBI:58343"/>
        <dbReference type="ChEBI" id="CHEBI:64479"/>
        <dbReference type="EC" id="2.7.8.7"/>
    </reaction>
</comment>
<comment type="similarity">
    <text evidence="8">Belongs to the P-Pant transferase superfamily. AcpS family.</text>
</comment>
<dbReference type="GO" id="GO:0005737">
    <property type="term" value="C:cytoplasm"/>
    <property type="evidence" value="ECO:0007669"/>
    <property type="project" value="UniProtKB-SubCell"/>
</dbReference>
<evidence type="ECO:0000256" key="1">
    <source>
        <dbReference type="ARBA" id="ARBA00022516"/>
    </source>
</evidence>
<comment type="cofactor">
    <cofactor evidence="8">
        <name>Mg(2+)</name>
        <dbReference type="ChEBI" id="CHEBI:18420"/>
    </cofactor>
</comment>
<feature type="binding site" evidence="8">
    <location>
        <position position="71"/>
    </location>
    <ligand>
        <name>Mg(2+)</name>
        <dbReference type="ChEBI" id="CHEBI:18420"/>
    </ligand>
</feature>
<dbReference type="InterPro" id="IPR002582">
    <property type="entry name" value="ACPS"/>
</dbReference>
<dbReference type="EC" id="2.7.8.7" evidence="8"/>
<dbReference type="GO" id="GO:0006633">
    <property type="term" value="P:fatty acid biosynthetic process"/>
    <property type="evidence" value="ECO:0007669"/>
    <property type="project" value="UniProtKB-UniRule"/>
</dbReference>
<dbReference type="AlphaFoldDB" id="A0AAD1KQJ9"/>
<proteinExistence type="inferred from homology"/>
<keyword evidence="6 8" id="KW-0443">Lipid metabolism</keyword>
<keyword evidence="7 8" id="KW-0275">Fatty acid biosynthesis</keyword>
<feature type="binding site" evidence="8">
    <location>
        <position position="29"/>
    </location>
    <ligand>
        <name>Mg(2+)</name>
        <dbReference type="ChEBI" id="CHEBI:18420"/>
    </ligand>
</feature>
<dbReference type="InterPro" id="IPR008278">
    <property type="entry name" value="4-PPantetheinyl_Trfase_dom"/>
</dbReference>
<name>A0AAD1KQJ9_9ACTN</name>
<evidence type="ECO:0000256" key="4">
    <source>
        <dbReference type="ARBA" id="ARBA00022832"/>
    </source>
</evidence>
<accession>A0AAD1KQJ9</accession>
<feature type="domain" description="4'-phosphopantetheinyl transferase" evidence="9">
    <location>
        <begin position="25"/>
        <end position="97"/>
    </location>
</feature>
<dbReference type="SUPFAM" id="SSF56214">
    <property type="entry name" value="4'-phosphopantetheinyl transferase"/>
    <property type="match status" value="1"/>
</dbReference>
<dbReference type="NCBIfam" id="TIGR00516">
    <property type="entry name" value="acpS"/>
    <property type="match status" value="1"/>
</dbReference>
<evidence type="ECO:0000256" key="5">
    <source>
        <dbReference type="ARBA" id="ARBA00022842"/>
    </source>
</evidence>
<dbReference type="InterPro" id="IPR004568">
    <property type="entry name" value="Ppantetheine-prot_Trfase_dom"/>
</dbReference>
<evidence type="ECO:0000313" key="11">
    <source>
        <dbReference type="Proteomes" id="UP000825072"/>
    </source>
</evidence>